<dbReference type="Proteomes" id="UP001231649">
    <property type="component" value="Chromosome 23"/>
</dbReference>
<organism evidence="1 2">
    <name type="scientific">Mythimna loreyi</name>
    <dbReference type="NCBI Taxonomy" id="667449"/>
    <lineage>
        <taxon>Eukaryota</taxon>
        <taxon>Metazoa</taxon>
        <taxon>Ecdysozoa</taxon>
        <taxon>Arthropoda</taxon>
        <taxon>Hexapoda</taxon>
        <taxon>Insecta</taxon>
        <taxon>Pterygota</taxon>
        <taxon>Neoptera</taxon>
        <taxon>Endopterygota</taxon>
        <taxon>Lepidoptera</taxon>
        <taxon>Glossata</taxon>
        <taxon>Ditrysia</taxon>
        <taxon>Noctuoidea</taxon>
        <taxon>Noctuidae</taxon>
        <taxon>Noctuinae</taxon>
        <taxon>Hadenini</taxon>
        <taxon>Mythimna</taxon>
    </lineage>
</organism>
<sequence length="546" mass="62902">MATSQNFITLGELFSRNQEEEEEELLAKVKGIIEDSLPMGWQDWKVIDWSKEELLGRKMDHRVLNKIRFAIPSVELVKAFYPEAKAIGEKAYKNMKLKLLDWDICRALITNPNHIAAKLRGSSAQAEIFKRAVETIKASVYSREQISDALTSDVESHKNRMRSYSRSNSEGNPTRRIRRKRPRLPSSSSDEDPNLSASDRVYSLSPEINPPKRRRYSPSPSPSPKETTTDSRLDRMEGMIQNLYEMICSKNNDNDLDNSSWRAPSPVLDLPNEDSNENNINWDIFSPSTKESEPAIPRANPILEQQGLKCQRLGESTWNKIRYADSQKKLQASPVFHCLRINTTMYQHSHPNQLKDVLGKCDSAFGTITHGLLVQRLKLQEALKKVAEQHPEATESLKKMLASESEFRSISDDLLQYTCGKRAEVIESRRKLYEPKNNFYRSVLNDIPPSGTHLWDEDKLQEAIKTHGVAKIAPAPRRILSNYTYNEKENKPKQPRDINSFRKPHQGVKKFRKPESKQRPQKPQSSKDHKRHNFKERGGGDRRRYL</sequence>
<protein>
    <submittedName>
        <fullName evidence="1">Uncharacterized protein</fullName>
    </submittedName>
</protein>
<reference evidence="1" key="1">
    <citation type="submission" date="2023-03" db="EMBL/GenBank/DDBJ databases">
        <title>Chromosome-level genomes of two armyworms, Mythimna separata and Mythimna loreyi, provide insights into the biosynthesis and reception of sex pheromones.</title>
        <authorList>
            <person name="Zhao H."/>
        </authorList>
    </citation>
    <scope>NUCLEOTIDE SEQUENCE</scope>
    <source>
        <strain evidence="1">BeijingLab</strain>
    </source>
</reference>
<evidence type="ECO:0000313" key="1">
    <source>
        <dbReference type="EMBL" id="KAJ8710698.1"/>
    </source>
</evidence>
<evidence type="ECO:0000313" key="2">
    <source>
        <dbReference type="Proteomes" id="UP001231649"/>
    </source>
</evidence>
<dbReference type="EMBL" id="CM056799">
    <property type="protein sequence ID" value="KAJ8710698.1"/>
    <property type="molecule type" value="Genomic_DNA"/>
</dbReference>
<accession>A0ACC2Q9T0</accession>
<gene>
    <name evidence="1" type="ORF">PYW08_009213</name>
</gene>
<comment type="caution">
    <text evidence="1">The sequence shown here is derived from an EMBL/GenBank/DDBJ whole genome shotgun (WGS) entry which is preliminary data.</text>
</comment>
<proteinExistence type="predicted"/>
<keyword evidence="2" id="KW-1185">Reference proteome</keyword>
<name>A0ACC2Q9T0_9NEOP</name>